<dbReference type="RefSeq" id="XP_062644278.1">
    <property type="nucleotide sequence ID" value="XM_062795322.1"/>
</dbReference>
<sequence>MDSKTLSSRLRELVKFLGTVKGDLANVTGPPSLLAPLSVVEVGHCWAERPSVFAAPALEPNPSKRALLVLRWFLTALRSQLYIGVDHHHRHHHRQHHHTTTAHNNNKTTNPKTQTTAAAAQQQSIRKPLNAFLGELFLATWTDESRKCTTELVAEQVSHHPPITAMHVVDREHGVRADGYARVEMSFNGSVNIRQVGHAVLRVDRFEEDYLIPLPDVKVRGFLSGSLYPEISGTYHIVGSGGFVTELKFRGEGLVFRGKRNAFEARVYHKGDASRRGLYEVAGCWSEGWTVKDCSTGELVEVYEVDAPENDPVPMDIEPVDAQDPWESRRAWDGVLRGLRTGDMRLAVDEKTKIEQAQRQMRASEAKRGVAWEPLFFRSRPGEEHDVFHRLSEGLGWQLHYDKTKGVWRVDDHKVQNMQRPFRGDLTPYGY</sequence>
<feature type="compositionally biased region" description="Basic residues" evidence="3">
    <location>
        <begin position="88"/>
        <end position="100"/>
    </location>
</feature>
<dbReference type="Gene3D" id="3.30.70.3490">
    <property type="match status" value="1"/>
</dbReference>
<dbReference type="GO" id="GO:0005829">
    <property type="term" value="C:cytosol"/>
    <property type="evidence" value="ECO:0007669"/>
    <property type="project" value="TreeGrafter"/>
</dbReference>
<dbReference type="InterPro" id="IPR037239">
    <property type="entry name" value="OSBP_sf"/>
</dbReference>
<evidence type="ECO:0008006" key="6">
    <source>
        <dbReference type="Google" id="ProtNLM"/>
    </source>
</evidence>
<comment type="similarity">
    <text evidence="1 2">Belongs to the OSBP family.</text>
</comment>
<accession>A0AAN6TTM9</accession>
<name>A0AAN6TTM9_9PEZI</name>
<evidence type="ECO:0000313" key="4">
    <source>
        <dbReference type="EMBL" id="KAK4120507.1"/>
    </source>
</evidence>
<evidence type="ECO:0000313" key="5">
    <source>
        <dbReference type="Proteomes" id="UP001302602"/>
    </source>
</evidence>
<dbReference type="InterPro" id="IPR000648">
    <property type="entry name" value="Oxysterol-bd"/>
</dbReference>
<dbReference type="Pfam" id="PF01237">
    <property type="entry name" value="Oxysterol_BP"/>
    <property type="match status" value="1"/>
</dbReference>
<dbReference type="SUPFAM" id="SSF144000">
    <property type="entry name" value="Oxysterol-binding protein-like"/>
    <property type="match status" value="1"/>
</dbReference>
<dbReference type="PANTHER" id="PTHR10972">
    <property type="entry name" value="OXYSTEROL-BINDING PROTEIN-RELATED"/>
    <property type="match status" value="1"/>
</dbReference>
<dbReference type="Gene3D" id="2.40.160.120">
    <property type="match status" value="1"/>
</dbReference>
<comment type="caution">
    <text evidence="4">The sequence shown here is derived from an EMBL/GenBank/DDBJ whole genome shotgun (WGS) entry which is preliminary data.</text>
</comment>
<gene>
    <name evidence="4" type="ORF">N657DRAFT_666108</name>
</gene>
<evidence type="ECO:0000256" key="2">
    <source>
        <dbReference type="RuleBase" id="RU003844"/>
    </source>
</evidence>
<dbReference type="GO" id="GO:0008142">
    <property type="term" value="F:oxysterol binding"/>
    <property type="evidence" value="ECO:0007669"/>
    <property type="project" value="TreeGrafter"/>
</dbReference>
<dbReference type="InterPro" id="IPR018494">
    <property type="entry name" value="Oxysterol-bd_CS"/>
</dbReference>
<feature type="compositionally biased region" description="Low complexity" evidence="3">
    <location>
        <begin position="101"/>
        <end position="121"/>
    </location>
</feature>
<dbReference type="PANTHER" id="PTHR10972:SF92">
    <property type="entry name" value="OXYSTEROL BINDING PROTEIN"/>
    <property type="match status" value="1"/>
</dbReference>
<proteinExistence type="inferred from homology"/>
<reference evidence="4" key="1">
    <citation type="journal article" date="2023" name="Mol. Phylogenet. Evol.">
        <title>Genome-scale phylogeny and comparative genomics of the fungal order Sordariales.</title>
        <authorList>
            <person name="Hensen N."/>
            <person name="Bonometti L."/>
            <person name="Westerberg I."/>
            <person name="Brannstrom I.O."/>
            <person name="Guillou S."/>
            <person name="Cros-Aarteil S."/>
            <person name="Calhoun S."/>
            <person name="Haridas S."/>
            <person name="Kuo A."/>
            <person name="Mondo S."/>
            <person name="Pangilinan J."/>
            <person name="Riley R."/>
            <person name="LaButti K."/>
            <person name="Andreopoulos B."/>
            <person name="Lipzen A."/>
            <person name="Chen C."/>
            <person name="Yan M."/>
            <person name="Daum C."/>
            <person name="Ng V."/>
            <person name="Clum A."/>
            <person name="Steindorff A."/>
            <person name="Ohm R.A."/>
            <person name="Martin F."/>
            <person name="Silar P."/>
            <person name="Natvig D.O."/>
            <person name="Lalanne C."/>
            <person name="Gautier V."/>
            <person name="Ament-Velasquez S.L."/>
            <person name="Kruys A."/>
            <person name="Hutchinson M.I."/>
            <person name="Powell A.J."/>
            <person name="Barry K."/>
            <person name="Miller A.N."/>
            <person name="Grigoriev I.V."/>
            <person name="Debuchy R."/>
            <person name="Gladieux P."/>
            <person name="Hiltunen Thoren M."/>
            <person name="Johannesson H."/>
        </authorList>
    </citation>
    <scope>NUCLEOTIDE SEQUENCE</scope>
    <source>
        <strain evidence="4">CBS 731.68</strain>
    </source>
</reference>
<feature type="region of interest" description="Disordered" evidence="3">
    <location>
        <begin position="88"/>
        <end position="121"/>
    </location>
</feature>
<dbReference type="GO" id="GO:0016020">
    <property type="term" value="C:membrane"/>
    <property type="evidence" value="ECO:0007669"/>
    <property type="project" value="TreeGrafter"/>
</dbReference>
<dbReference type="EMBL" id="MU853238">
    <property type="protein sequence ID" value="KAK4120507.1"/>
    <property type="molecule type" value="Genomic_DNA"/>
</dbReference>
<evidence type="ECO:0000256" key="1">
    <source>
        <dbReference type="ARBA" id="ARBA00008842"/>
    </source>
</evidence>
<dbReference type="Gene3D" id="1.10.287.2720">
    <property type="match status" value="1"/>
</dbReference>
<dbReference type="GeneID" id="87832091"/>
<dbReference type="Proteomes" id="UP001302602">
    <property type="component" value="Unassembled WGS sequence"/>
</dbReference>
<dbReference type="PROSITE" id="PS01013">
    <property type="entry name" value="OSBP"/>
    <property type="match status" value="1"/>
</dbReference>
<organism evidence="4 5">
    <name type="scientific">Parathielavia appendiculata</name>
    <dbReference type="NCBI Taxonomy" id="2587402"/>
    <lineage>
        <taxon>Eukaryota</taxon>
        <taxon>Fungi</taxon>
        <taxon>Dikarya</taxon>
        <taxon>Ascomycota</taxon>
        <taxon>Pezizomycotina</taxon>
        <taxon>Sordariomycetes</taxon>
        <taxon>Sordariomycetidae</taxon>
        <taxon>Sordariales</taxon>
        <taxon>Chaetomiaceae</taxon>
        <taxon>Parathielavia</taxon>
    </lineage>
</organism>
<reference evidence="4" key="2">
    <citation type="submission" date="2023-05" db="EMBL/GenBank/DDBJ databases">
        <authorList>
            <consortium name="Lawrence Berkeley National Laboratory"/>
            <person name="Steindorff A."/>
            <person name="Hensen N."/>
            <person name="Bonometti L."/>
            <person name="Westerberg I."/>
            <person name="Brannstrom I.O."/>
            <person name="Guillou S."/>
            <person name="Cros-Aarteil S."/>
            <person name="Calhoun S."/>
            <person name="Haridas S."/>
            <person name="Kuo A."/>
            <person name="Mondo S."/>
            <person name="Pangilinan J."/>
            <person name="Riley R."/>
            <person name="Labutti K."/>
            <person name="Andreopoulos B."/>
            <person name="Lipzen A."/>
            <person name="Chen C."/>
            <person name="Yanf M."/>
            <person name="Daum C."/>
            <person name="Ng V."/>
            <person name="Clum A."/>
            <person name="Ohm R."/>
            <person name="Martin F."/>
            <person name="Silar P."/>
            <person name="Natvig D."/>
            <person name="Lalanne C."/>
            <person name="Gautier V."/>
            <person name="Ament-Velasquez S.L."/>
            <person name="Kruys A."/>
            <person name="Hutchinson M.I."/>
            <person name="Powell A.J."/>
            <person name="Barry K."/>
            <person name="Miller A.N."/>
            <person name="Grigoriev I.V."/>
            <person name="Debuchy R."/>
            <person name="Gladieux P."/>
            <person name="Thoren M.H."/>
            <person name="Johannesson H."/>
        </authorList>
    </citation>
    <scope>NUCLEOTIDE SEQUENCE</scope>
    <source>
        <strain evidence="4">CBS 731.68</strain>
    </source>
</reference>
<protein>
    <recommendedName>
        <fullName evidence="6">Oxysterol-binding protein</fullName>
    </recommendedName>
</protein>
<keyword evidence="5" id="KW-1185">Reference proteome</keyword>
<dbReference type="AlphaFoldDB" id="A0AAN6TTM9"/>
<evidence type="ECO:0000256" key="3">
    <source>
        <dbReference type="SAM" id="MobiDB-lite"/>
    </source>
</evidence>